<evidence type="ECO:0000313" key="6">
    <source>
        <dbReference type="RefSeq" id="XP_033773607.1"/>
    </source>
</evidence>
<dbReference type="OrthoDB" id="8886722at2759"/>
<evidence type="ECO:0000313" key="5">
    <source>
        <dbReference type="RefSeq" id="XP_033773606.1"/>
    </source>
</evidence>
<keyword evidence="3" id="KW-0472">Membrane</keyword>
<feature type="coiled-coil region" evidence="1">
    <location>
        <begin position="260"/>
        <end position="319"/>
    </location>
</feature>
<sequence length="534" mass="61990">MINKGSRSPRHHPSESYDDKRDRRLATHEILRGRVNVTSCRHVGKSVSKDRRSQAGSPRLQEFFKRRNLTAEDEGRKIRLLCRTLKPPSHEGVLRDTAGWTFLRPTVVQKLSLDTSKSLFCYQQAPRSLNDISRSLNVHSCDRSNMQPITKEVPKRDRGTQTLNESRQNGIHIMRNSSQQTDHGTAVLDKEIFQLSEYLKEALHREQKLKQKLAVLQELLAVLVQAAEKSWKVQVSEDKLKSRVGALESQLRACSQSSRKAGAKKLLMEMEDQKQKYEQKVKESLQKMLEEKGNTEQELQNAQRTLVVTEGECDLWKNEYETFKKAWSDLIARHTELQDELHILQSKLEGVDTQDTQLHKLQACLHILEREQTDLQTRLDASEEDNEFQKEQLCSMEDKWRIAEEQKLALELMISQLKNEIFTVRNQLPLQKDKKDEKHGTELQKVTSQLAMKEKECTELRSELETLSDEYLSCQTKLRQCRDQLKSHHGQKTKRRSCWWCWLPCLVLATATVMATLLSNLDTIVHRGPKFTPF</sequence>
<feature type="compositionally biased region" description="Basic and acidic residues" evidence="2">
    <location>
        <begin position="12"/>
        <end position="24"/>
    </location>
</feature>
<dbReference type="Gene3D" id="1.10.287.1490">
    <property type="match status" value="1"/>
</dbReference>
<reference evidence="5 6" key="1">
    <citation type="submission" date="2025-04" db="UniProtKB">
        <authorList>
            <consortium name="RefSeq"/>
        </authorList>
    </citation>
    <scope>IDENTIFICATION</scope>
</reference>
<dbReference type="RefSeq" id="XP_033773608.1">
    <property type="nucleotide sequence ID" value="XM_033917717.1"/>
</dbReference>
<dbReference type="SUPFAM" id="SSF57997">
    <property type="entry name" value="Tropomyosin"/>
    <property type="match status" value="1"/>
</dbReference>
<dbReference type="PANTHER" id="PTHR15715:SF21">
    <property type="entry name" value="TRAF3-INTERACTING JNK-ACTIVATING MODULATOR"/>
    <property type="match status" value="1"/>
</dbReference>
<dbReference type="PANTHER" id="PTHR15715">
    <property type="entry name" value="CENTROSOMAL PROTEIN OF 170 KDA"/>
    <property type="match status" value="1"/>
</dbReference>
<dbReference type="GeneID" id="117347175"/>
<dbReference type="RefSeq" id="XP_033773606.1">
    <property type="nucleotide sequence ID" value="XM_033917715.1"/>
</dbReference>
<dbReference type="KEGG" id="gsh:117347175"/>
<feature type="coiled-coil region" evidence="1">
    <location>
        <begin position="365"/>
        <end position="392"/>
    </location>
</feature>
<proteinExistence type="predicted"/>
<dbReference type="Proteomes" id="UP000515159">
    <property type="component" value="Chromosome 13"/>
</dbReference>
<evidence type="ECO:0000313" key="4">
    <source>
        <dbReference type="Proteomes" id="UP000515159"/>
    </source>
</evidence>
<keyword evidence="3" id="KW-1133">Transmembrane helix</keyword>
<protein>
    <submittedName>
        <fullName evidence="5 6">TRAF3-interacting JNK-activating modulator isoform X1</fullName>
    </submittedName>
</protein>
<evidence type="ECO:0000313" key="7">
    <source>
        <dbReference type="RefSeq" id="XP_033773608.1"/>
    </source>
</evidence>
<feature type="coiled-coil region" evidence="1">
    <location>
        <begin position="199"/>
        <end position="226"/>
    </location>
</feature>
<dbReference type="AlphaFoldDB" id="A0A6P8NCU4"/>
<gene>
    <name evidence="5 6 7" type="primary">TRAF3IP3</name>
</gene>
<organism evidence="4 6">
    <name type="scientific">Geotrypetes seraphini</name>
    <name type="common">Gaboon caecilian</name>
    <name type="synonym">Caecilia seraphini</name>
    <dbReference type="NCBI Taxonomy" id="260995"/>
    <lineage>
        <taxon>Eukaryota</taxon>
        <taxon>Metazoa</taxon>
        <taxon>Chordata</taxon>
        <taxon>Craniata</taxon>
        <taxon>Vertebrata</taxon>
        <taxon>Euteleostomi</taxon>
        <taxon>Amphibia</taxon>
        <taxon>Gymnophiona</taxon>
        <taxon>Geotrypetes</taxon>
    </lineage>
</organism>
<keyword evidence="4" id="KW-1185">Reference proteome</keyword>
<keyword evidence="1" id="KW-0175">Coiled coil</keyword>
<evidence type="ECO:0000256" key="3">
    <source>
        <dbReference type="SAM" id="Phobius"/>
    </source>
</evidence>
<accession>A0A6P8NCU4</accession>
<feature type="transmembrane region" description="Helical" evidence="3">
    <location>
        <begin position="499"/>
        <end position="518"/>
    </location>
</feature>
<feature type="coiled-coil region" evidence="1">
    <location>
        <begin position="443"/>
        <end position="470"/>
    </location>
</feature>
<dbReference type="RefSeq" id="XP_033773607.1">
    <property type="nucleotide sequence ID" value="XM_033917716.1"/>
</dbReference>
<dbReference type="CDD" id="cd21911">
    <property type="entry name" value="CC1_SLMAP"/>
    <property type="match status" value="1"/>
</dbReference>
<evidence type="ECO:0000256" key="2">
    <source>
        <dbReference type="SAM" id="MobiDB-lite"/>
    </source>
</evidence>
<keyword evidence="3" id="KW-0812">Transmembrane</keyword>
<dbReference type="CTD" id="80342"/>
<name>A0A6P8NCU4_GEOSA</name>
<dbReference type="InterPro" id="IPR051176">
    <property type="entry name" value="Cent_Immune-Sig_Mod"/>
</dbReference>
<evidence type="ECO:0000256" key="1">
    <source>
        <dbReference type="SAM" id="Coils"/>
    </source>
</evidence>
<feature type="region of interest" description="Disordered" evidence="2">
    <location>
        <begin position="1"/>
        <end position="24"/>
    </location>
</feature>